<reference evidence="6 7" key="1">
    <citation type="journal article" date="2014" name="PLoS Genet.">
        <title>Phylogenetically driven sequencing of extremely halophilic archaea reveals strategies for static and dynamic osmo-response.</title>
        <authorList>
            <person name="Becker E.A."/>
            <person name="Seitzer P.M."/>
            <person name="Tritt A."/>
            <person name="Larsen D."/>
            <person name="Krusor M."/>
            <person name="Yao A.I."/>
            <person name="Wu D."/>
            <person name="Madern D."/>
            <person name="Eisen J.A."/>
            <person name="Darling A.E."/>
            <person name="Facciotti M.T."/>
        </authorList>
    </citation>
    <scope>NUCLEOTIDE SEQUENCE [LARGE SCALE GENOMIC DNA]</scope>
    <source>
        <strain evidence="6 7">JCM 14624</strain>
    </source>
</reference>
<evidence type="ECO:0000313" key="7">
    <source>
        <dbReference type="Proteomes" id="UP000011560"/>
    </source>
</evidence>
<dbReference type="STRING" id="1227490.C479_08673"/>
<evidence type="ECO:0000259" key="5">
    <source>
        <dbReference type="SMART" id="SM00903"/>
    </source>
</evidence>
<dbReference type="Pfam" id="PF01613">
    <property type="entry name" value="Flavin_Reduct"/>
    <property type="match status" value="1"/>
</dbReference>
<evidence type="ECO:0000256" key="4">
    <source>
        <dbReference type="ARBA" id="ARBA00038054"/>
    </source>
</evidence>
<keyword evidence="7" id="KW-1185">Reference proteome</keyword>
<feature type="domain" description="Flavin reductase like" evidence="5">
    <location>
        <begin position="22"/>
        <end position="171"/>
    </location>
</feature>
<dbReference type="OrthoDB" id="8522at2157"/>
<organism evidence="6 7">
    <name type="scientific">Halovivax asiaticus JCM 14624</name>
    <dbReference type="NCBI Taxonomy" id="1227490"/>
    <lineage>
        <taxon>Archaea</taxon>
        <taxon>Methanobacteriati</taxon>
        <taxon>Methanobacteriota</taxon>
        <taxon>Stenosarchaea group</taxon>
        <taxon>Halobacteria</taxon>
        <taxon>Halobacteriales</taxon>
        <taxon>Natrialbaceae</taxon>
        <taxon>Halovivax</taxon>
    </lineage>
</organism>
<accession>M0BK70</accession>
<dbReference type="InterPro" id="IPR012349">
    <property type="entry name" value="Split_barrel_FMN-bd"/>
</dbReference>
<evidence type="ECO:0000256" key="2">
    <source>
        <dbReference type="ARBA" id="ARBA00022630"/>
    </source>
</evidence>
<dbReference type="SUPFAM" id="SSF50475">
    <property type="entry name" value="FMN-binding split barrel"/>
    <property type="match status" value="1"/>
</dbReference>
<evidence type="ECO:0000256" key="1">
    <source>
        <dbReference type="ARBA" id="ARBA00001917"/>
    </source>
</evidence>
<dbReference type="InterPro" id="IPR002563">
    <property type="entry name" value="Flavin_Rdtase-like_dom"/>
</dbReference>
<sequence length="197" mass="21459">MTEHDVSDLSARERGRLMKTAVSPRPIAWISTRSPDGVDNLAPFSAYNYVSSGEPVVSFSVPAGDRDELKDTVRNVLETGEFAVNVAAEALAEEMDATSASLEPDESEFDFAEVERAPCTTIDASRVADAPVTMECTLYGTMTVHDRLLTLGDVRHVHVDEAVQTDGQIDATKLETVARLGGPHYTDSDPIDLERQF</sequence>
<comment type="cofactor">
    <cofactor evidence="1">
        <name>FMN</name>
        <dbReference type="ChEBI" id="CHEBI:58210"/>
    </cofactor>
</comment>
<dbReference type="Proteomes" id="UP000011560">
    <property type="component" value="Unassembled WGS sequence"/>
</dbReference>
<dbReference type="SMART" id="SM00903">
    <property type="entry name" value="Flavin_Reduct"/>
    <property type="match status" value="1"/>
</dbReference>
<gene>
    <name evidence="6" type="ORF">C479_08673</name>
</gene>
<evidence type="ECO:0000313" key="6">
    <source>
        <dbReference type="EMBL" id="ELZ10872.1"/>
    </source>
</evidence>
<comment type="caution">
    <text evidence="6">The sequence shown here is derived from an EMBL/GenBank/DDBJ whole genome shotgun (WGS) entry which is preliminary data.</text>
</comment>
<dbReference type="PANTHER" id="PTHR33798">
    <property type="entry name" value="FLAVOPROTEIN OXYGENASE"/>
    <property type="match status" value="1"/>
</dbReference>
<dbReference type="Gene3D" id="2.30.110.10">
    <property type="entry name" value="Electron Transport, Fmn-binding Protein, Chain A"/>
    <property type="match status" value="1"/>
</dbReference>
<dbReference type="RefSeq" id="WP_007700955.1">
    <property type="nucleotide sequence ID" value="NZ_AOIQ01000014.1"/>
</dbReference>
<dbReference type="AlphaFoldDB" id="M0BK70"/>
<name>M0BK70_9EURY</name>
<proteinExistence type="inferred from homology"/>
<keyword evidence="3" id="KW-0288">FMN</keyword>
<dbReference type="EMBL" id="AOIQ01000014">
    <property type="protein sequence ID" value="ELZ10872.1"/>
    <property type="molecule type" value="Genomic_DNA"/>
</dbReference>
<comment type="similarity">
    <text evidence="4">Belongs to the flavoredoxin family.</text>
</comment>
<dbReference type="PANTHER" id="PTHR33798:SF5">
    <property type="entry name" value="FLAVIN REDUCTASE LIKE DOMAIN-CONTAINING PROTEIN"/>
    <property type="match status" value="1"/>
</dbReference>
<dbReference type="GO" id="GO:0010181">
    <property type="term" value="F:FMN binding"/>
    <property type="evidence" value="ECO:0007669"/>
    <property type="project" value="InterPro"/>
</dbReference>
<evidence type="ECO:0000256" key="3">
    <source>
        <dbReference type="ARBA" id="ARBA00022643"/>
    </source>
</evidence>
<protein>
    <submittedName>
        <fullName evidence="6">Flavin reductase</fullName>
    </submittedName>
</protein>
<keyword evidence="2" id="KW-0285">Flavoprotein</keyword>